<evidence type="ECO:0000256" key="2">
    <source>
        <dbReference type="RuleBase" id="RU000363"/>
    </source>
</evidence>
<dbReference type="InterPro" id="IPR020904">
    <property type="entry name" value="Sc_DH/Rdtase_CS"/>
</dbReference>
<dbReference type="PRINTS" id="PR00081">
    <property type="entry name" value="GDHRDH"/>
</dbReference>
<dbReference type="InterPro" id="IPR050259">
    <property type="entry name" value="SDR"/>
</dbReference>
<evidence type="ECO:0000313" key="3">
    <source>
        <dbReference type="EMBL" id="ADI73659.1"/>
    </source>
</evidence>
<evidence type="ECO:0000256" key="1">
    <source>
        <dbReference type="ARBA" id="ARBA00006484"/>
    </source>
</evidence>
<dbReference type="EMBL" id="CP002069">
    <property type="protein sequence ID" value="ADI73659.1"/>
    <property type="molecule type" value="Genomic_DNA"/>
</dbReference>
<dbReference type="Pfam" id="PF00106">
    <property type="entry name" value="adh_short"/>
    <property type="match status" value="1"/>
</dbReference>
<accession>D7E735</accession>
<dbReference type="HOGENOM" id="CLU_010194_1_0_2"/>
<dbReference type="FunFam" id="3.40.50.720:FF:000084">
    <property type="entry name" value="Short-chain dehydrogenase reductase"/>
    <property type="match status" value="1"/>
</dbReference>
<dbReference type="AlphaFoldDB" id="D7E735"/>
<dbReference type="PROSITE" id="PS00061">
    <property type="entry name" value="ADH_SHORT"/>
    <property type="match status" value="1"/>
</dbReference>
<dbReference type="KEGG" id="mev:Metev_0758"/>
<dbReference type="PANTHER" id="PTHR42879">
    <property type="entry name" value="3-OXOACYL-(ACYL-CARRIER-PROTEIN) REDUCTASE"/>
    <property type="match status" value="1"/>
</dbReference>
<dbReference type="SUPFAM" id="SSF51735">
    <property type="entry name" value="NAD(P)-binding Rossmann-fold domains"/>
    <property type="match status" value="1"/>
</dbReference>
<dbReference type="GO" id="GO:0032787">
    <property type="term" value="P:monocarboxylic acid metabolic process"/>
    <property type="evidence" value="ECO:0007669"/>
    <property type="project" value="UniProtKB-ARBA"/>
</dbReference>
<comment type="similarity">
    <text evidence="1 2">Belongs to the short-chain dehydrogenases/reductases (SDR) family.</text>
</comment>
<protein>
    <submittedName>
        <fullName evidence="3">Short-chain dehydrogenase/reductase SDR</fullName>
    </submittedName>
</protein>
<dbReference type="CDD" id="cd05233">
    <property type="entry name" value="SDR_c"/>
    <property type="match status" value="1"/>
</dbReference>
<dbReference type="InterPro" id="IPR036291">
    <property type="entry name" value="NAD(P)-bd_dom_sf"/>
</dbReference>
<organism evidence="3 4">
    <name type="scientific">Methanohalobium evestigatum (strain ATCC BAA-1072 / DSM 3721 / NBRC 107634 / OCM 161 / Z-7303)</name>
    <dbReference type="NCBI Taxonomy" id="644295"/>
    <lineage>
        <taxon>Archaea</taxon>
        <taxon>Methanobacteriati</taxon>
        <taxon>Methanobacteriota</taxon>
        <taxon>Stenosarchaea group</taxon>
        <taxon>Methanomicrobia</taxon>
        <taxon>Methanosarcinales</taxon>
        <taxon>Methanosarcinaceae</taxon>
        <taxon>Methanohalobium</taxon>
    </lineage>
</organism>
<reference evidence="3 4" key="1">
    <citation type="submission" date="2010-06" db="EMBL/GenBank/DDBJ databases">
        <title>Complete sequence chromosome of Methanohalobium evestigatum Z-7303.</title>
        <authorList>
            <consortium name="US DOE Joint Genome Institute"/>
            <person name="Lucas S."/>
            <person name="Copeland A."/>
            <person name="Lapidus A."/>
            <person name="Cheng J.-F."/>
            <person name="Bruce D."/>
            <person name="Goodwin L."/>
            <person name="Pitluck S."/>
            <person name="Saunders E."/>
            <person name="Detter J.C."/>
            <person name="Han C."/>
            <person name="Tapia R."/>
            <person name="Land M."/>
            <person name="Hauser L."/>
            <person name="Kyrpides N."/>
            <person name="Mikhailova N."/>
            <person name="Sieprawska-Lupa M."/>
            <person name="Whitman W.B."/>
            <person name="Anderson I."/>
            <person name="Woyke T."/>
        </authorList>
    </citation>
    <scope>NUCLEOTIDE SEQUENCE [LARGE SCALE GENOMIC DNA]</scope>
    <source>
        <strain evidence="4">ATCC BAA-1072 / DSM 3721 / NBRC 107634 / OCM 161 / Z-7303</strain>
    </source>
</reference>
<name>D7E735_METEZ</name>
<gene>
    <name evidence="3" type="ordered locus">Metev_0758</name>
</gene>
<dbReference type="Gene3D" id="3.40.50.720">
    <property type="entry name" value="NAD(P)-binding Rossmann-like Domain"/>
    <property type="match status" value="1"/>
</dbReference>
<dbReference type="STRING" id="644295.Metev_0758"/>
<dbReference type="InterPro" id="IPR002347">
    <property type="entry name" value="SDR_fam"/>
</dbReference>
<dbReference type="PANTHER" id="PTHR42879:SF2">
    <property type="entry name" value="3-OXOACYL-[ACYL-CARRIER-PROTEIN] REDUCTASE FABG"/>
    <property type="match status" value="1"/>
</dbReference>
<keyword evidence="4" id="KW-1185">Reference proteome</keyword>
<evidence type="ECO:0000313" key="4">
    <source>
        <dbReference type="Proteomes" id="UP000000391"/>
    </source>
</evidence>
<dbReference type="Proteomes" id="UP000000391">
    <property type="component" value="Chromosome"/>
</dbReference>
<dbReference type="PRINTS" id="PR00080">
    <property type="entry name" value="SDRFAMILY"/>
</dbReference>
<proteinExistence type="inferred from homology"/>
<sequence>MGNHFKFIVVRGFVEIMQLKDQTAVVTGGGKGIGKSICLALAKEGANIIPAARTESDIEKTKREVEEIGTQSMAVKTDVTKEEDVKNLVSKSIDTFGGIDIFVNNAGVGLRKPFIETSLDEFEKVIEVNLKGVFLGMKHALPHMQYNNSGKIINISSGAGKSGIPELSVYSASKFGVIGLTESTAREVGSNVQIYAVCPGGVDTDMYRSMFSGRPHLKPDDVAKKVVELCMPSTNIPSGSSVEIYR</sequence>